<protein>
    <recommendedName>
        <fullName evidence="5">DUF547 domain-containing protein</fullName>
    </recommendedName>
</protein>
<organism evidence="3 4">
    <name type="scientific">Quercus suber</name>
    <name type="common">Cork oak</name>
    <dbReference type="NCBI Taxonomy" id="58331"/>
    <lineage>
        <taxon>Eukaryota</taxon>
        <taxon>Viridiplantae</taxon>
        <taxon>Streptophyta</taxon>
        <taxon>Embryophyta</taxon>
        <taxon>Tracheophyta</taxon>
        <taxon>Spermatophyta</taxon>
        <taxon>Magnoliopsida</taxon>
        <taxon>eudicotyledons</taxon>
        <taxon>Gunneridae</taxon>
        <taxon>Pentapetalae</taxon>
        <taxon>rosids</taxon>
        <taxon>fabids</taxon>
        <taxon>Fagales</taxon>
        <taxon>Fagaceae</taxon>
        <taxon>Quercus</taxon>
    </lineage>
</organism>
<comment type="caution">
    <text evidence="3">The sequence shown here is derived from an EMBL/GenBank/DDBJ whole genome shotgun (WGS) entry which is preliminary data.</text>
</comment>
<dbReference type="PANTHER" id="PTHR23054">
    <property type="entry name" value="TERNARY COMPLEX FACTOR MIP1, LEUCINE-ZIPPER-RELATED"/>
    <property type="match status" value="1"/>
</dbReference>
<dbReference type="InterPro" id="IPR006869">
    <property type="entry name" value="DUF547"/>
</dbReference>
<name>A0AAW0INZ6_QUESU</name>
<feature type="non-terminal residue" evidence="3">
    <location>
        <position position="1"/>
    </location>
</feature>
<feature type="domain" description="DUF547" evidence="1">
    <location>
        <begin position="393"/>
        <end position="501"/>
    </location>
</feature>
<evidence type="ECO:0000313" key="4">
    <source>
        <dbReference type="Proteomes" id="UP000237347"/>
    </source>
</evidence>
<evidence type="ECO:0000259" key="2">
    <source>
        <dbReference type="Pfam" id="PF14389"/>
    </source>
</evidence>
<sequence>ECLNRVVKANFDTVMHEIKWRVSSLKPFDFMEVKVSRHKRSMSDPIKRKLKEDKSNSISESPYRVKMVLQLQRRLHDQFVVRRVLEKALSYRPLSHDATIDNSVPKPAQELIKEIAVLELEVVYLEQYLLSLYRKKYDQQKSCVSTVEGRLNKEMFRKVPEYDIMSEKEDPVTHSTHHMLPQNSIGNPLQECNDIWGTQKQLDSSIHRSHSSLSQRSACLSRTSPPMKFLNKGVGLYHSLPLSMLEQAQTTTSSVSLAEHLGTCISNHIPDTPNWLSEEMIKCISAIYCELADPPLINHDYPSSPIALSSSLNEYSSQGQSDKWSSQCKNFSSFNSNFDNPFHVEGSKEFSGPYCTMAKVQLICRDRQKLREIEYMLRRFRSLVSQLEEVDPRKMKHEEKLAFWINVHNALIMHAFLVYGIPQNNLKRMSVLLKAAYNIGGHTISVDMIQSSILGCRLPRPGQTKFKVGDARKAYAIEHPEPLLHFALCSGSYSDPAVDPYPDSWLWLLFSSKTKFKVGDARKAYAIEHPEPLLHFALCSGSYSDPAVDPYPDSVRIYTSKRVFEELEVAKEEYIQSTFSIRKDQKILLPKIVESFAKDSGLCSGDLVQMIEHFVPDTQRKSIQQCQHKRTWKGIEWTPHSFTFRYMLSKELA</sequence>
<evidence type="ECO:0000259" key="1">
    <source>
        <dbReference type="Pfam" id="PF04784"/>
    </source>
</evidence>
<dbReference type="PANTHER" id="PTHR23054:SF20">
    <property type="entry name" value="DUF547 DOMAIN-CONTAINING PROTEIN"/>
    <property type="match status" value="1"/>
</dbReference>
<reference evidence="3 4" key="1">
    <citation type="journal article" date="2018" name="Sci. Data">
        <title>The draft genome sequence of cork oak.</title>
        <authorList>
            <person name="Ramos A.M."/>
            <person name="Usie A."/>
            <person name="Barbosa P."/>
            <person name="Barros P.M."/>
            <person name="Capote T."/>
            <person name="Chaves I."/>
            <person name="Simoes F."/>
            <person name="Abreu I."/>
            <person name="Carrasquinho I."/>
            <person name="Faro C."/>
            <person name="Guimaraes J.B."/>
            <person name="Mendonca D."/>
            <person name="Nobrega F."/>
            <person name="Rodrigues L."/>
            <person name="Saibo N.J.M."/>
            <person name="Varela M.C."/>
            <person name="Egas C."/>
            <person name="Matos J."/>
            <person name="Miguel C.M."/>
            <person name="Oliveira M.M."/>
            <person name="Ricardo C.P."/>
            <person name="Goncalves S."/>
        </authorList>
    </citation>
    <scope>NUCLEOTIDE SEQUENCE [LARGE SCALE GENOMIC DNA]</scope>
    <source>
        <strain evidence="4">cv. HL8</strain>
    </source>
</reference>
<dbReference type="Proteomes" id="UP000237347">
    <property type="component" value="Unassembled WGS sequence"/>
</dbReference>
<dbReference type="Pfam" id="PF14389">
    <property type="entry name" value="Lzipper-MIP1"/>
    <property type="match status" value="1"/>
</dbReference>
<accession>A0AAW0INZ6</accession>
<feature type="domain" description="Ternary complex factor MIP1 leucine-zipper" evidence="2">
    <location>
        <begin position="68"/>
        <end position="139"/>
    </location>
</feature>
<gene>
    <name evidence="3" type="ORF">CFP56_000638</name>
</gene>
<dbReference type="InterPro" id="IPR025757">
    <property type="entry name" value="MIP1_Leuzipper"/>
</dbReference>
<dbReference type="Pfam" id="PF04784">
    <property type="entry name" value="DUF547"/>
    <property type="match status" value="2"/>
</dbReference>
<proteinExistence type="predicted"/>
<keyword evidence="4" id="KW-1185">Reference proteome</keyword>
<feature type="domain" description="DUF547" evidence="1">
    <location>
        <begin position="512"/>
        <end position="575"/>
    </location>
</feature>
<dbReference type="EMBL" id="PKMF04000955">
    <property type="protein sequence ID" value="KAK7816184.1"/>
    <property type="molecule type" value="Genomic_DNA"/>
</dbReference>
<evidence type="ECO:0000313" key="3">
    <source>
        <dbReference type="EMBL" id="KAK7816184.1"/>
    </source>
</evidence>
<evidence type="ECO:0008006" key="5">
    <source>
        <dbReference type="Google" id="ProtNLM"/>
    </source>
</evidence>
<dbReference type="AlphaFoldDB" id="A0AAW0INZ6"/>